<sequence>MCVSFKVFLYVKRAKKNKIQRKKEAQAAADSEAAAQAVADSEAALKDYVDTYASMKPKDAAKVFDSMMPDQTDLVVKILEQMTPDQRSAILAKMTVTNSVDLTVKMDEQLPQ</sequence>
<evidence type="ECO:0008006" key="3">
    <source>
        <dbReference type="Google" id="ProtNLM"/>
    </source>
</evidence>
<accession>A0A395VB21</accession>
<organism evidence="1 2">
    <name type="scientific">Roseburia hominis</name>
    <dbReference type="NCBI Taxonomy" id="301301"/>
    <lineage>
        <taxon>Bacteria</taxon>
        <taxon>Bacillati</taxon>
        <taxon>Bacillota</taxon>
        <taxon>Clostridia</taxon>
        <taxon>Lachnospirales</taxon>
        <taxon>Lachnospiraceae</taxon>
        <taxon>Roseburia</taxon>
    </lineage>
</organism>
<evidence type="ECO:0000313" key="1">
    <source>
        <dbReference type="EMBL" id="RGS40625.1"/>
    </source>
</evidence>
<name>A0A395VB21_9FIRM</name>
<protein>
    <recommendedName>
        <fullName evidence="3">Magnesium transporter MgtE intracellular domain-containing protein</fullName>
    </recommendedName>
</protein>
<dbReference type="SUPFAM" id="SSF158791">
    <property type="entry name" value="MgtE N-terminal domain-like"/>
    <property type="match status" value="1"/>
</dbReference>
<dbReference type="AlphaFoldDB" id="A0A395VB21"/>
<dbReference type="EMBL" id="QRVL01000006">
    <property type="protein sequence ID" value="RGS40625.1"/>
    <property type="molecule type" value="Genomic_DNA"/>
</dbReference>
<dbReference type="InterPro" id="IPR038076">
    <property type="entry name" value="MgtE_N_sf"/>
</dbReference>
<gene>
    <name evidence="1" type="ORF">DWX93_09385</name>
</gene>
<dbReference type="Proteomes" id="UP000266172">
    <property type="component" value="Unassembled WGS sequence"/>
</dbReference>
<dbReference type="Gene3D" id="1.25.60.10">
    <property type="entry name" value="MgtE N-terminal domain-like"/>
    <property type="match status" value="1"/>
</dbReference>
<reference evidence="1 2" key="1">
    <citation type="submission" date="2018-08" db="EMBL/GenBank/DDBJ databases">
        <title>A genome reference for cultivated species of the human gut microbiota.</title>
        <authorList>
            <person name="Zou Y."/>
            <person name="Xue W."/>
            <person name="Luo G."/>
        </authorList>
    </citation>
    <scope>NUCLEOTIDE SEQUENCE [LARGE SCALE GENOMIC DNA]</scope>
    <source>
        <strain evidence="1 2">AF22-12AC</strain>
    </source>
</reference>
<comment type="caution">
    <text evidence="1">The sequence shown here is derived from an EMBL/GenBank/DDBJ whole genome shotgun (WGS) entry which is preliminary data.</text>
</comment>
<evidence type="ECO:0000313" key="2">
    <source>
        <dbReference type="Proteomes" id="UP000266172"/>
    </source>
</evidence>
<proteinExistence type="predicted"/>